<reference evidence="3" key="2">
    <citation type="journal article" date="2021" name="PeerJ">
        <title>Extensive microbial diversity within the chicken gut microbiome revealed by metagenomics and culture.</title>
        <authorList>
            <person name="Gilroy R."/>
            <person name="Ravi A."/>
            <person name="Getino M."/>
            <person name="Pursley I."/>
            <person name="Horton D.L."/>
            <person name="Alikhan N.F."/>
            <person name="Baker D."/>
            <person name="Gharbi K."/>
            <person name="Hall N."/>
            <person name="Watson M."/>
            <person name="Adriaenssens E.M."/>
            <person name="Foster-Nyarko E."/>
            <person name="Jarju S."/>
            <person name="Secka A."/>
            <person name="Antonio M."/>
            <person name="Oren A."/>
            <person name="Chaudhuri R.R."/>
            <person name="La Ragione R."/>
            <person name="Hildebrand F."/>
            <person name="Pallen M.J."/>
        </authorList>
    </citation>
    <scope>NUCLEOTIDE SEQUENCE</scope>
    <source>
        <strain evidence="3">CHK152-2871</strain>
    </source>
</reference>
<sequence length="106" mass="11918">MSIKKNLGNRIREIRISRSLTQEALAEKINLSAKSLSQIELGNNFVSAETLEKILEKLNLEPDELFSFGGIKTNDELHKNILKNLETIKSDRAKLAVVDTLLKSLL</sequence>
<dbReference type="CDD" id="cd00093">
    <property type="entry name" value="HTH_XRE"/>
    <property type="match status" value="1"/>
</dbReference>
<dbReference type="SUPFAM" id="SSF47413">
    <property type="entry name" value="lambda repressor-like DNA-binding domains"/>
    <property type="match status" value="1"/>
</dbReference>
<keyword evidence="1" id="KW-0238">DNA-binding</keyword>
<evidence type="ECO:0000256" key="1">
    <source>
        <dbReference type="ARBA" id="ARBA00023125"/>
    </source>
</evidence>
<dbReference type="PANTHER" id="PTHR46797:SF1">
    <property type="entry name" value="METHYLPHOSPHONATE SYNTHASE"/>
    <property type="match status" value="1"/>
</dbReference>
<dbReference type="Pfam" id="PF12844">
    <property type="entry name" value="HTH_19"/>
    <property type="match status" value="1"/>
</dbReference>
<evidence type="ECO:0000313" key="4">
    <source>
        <dbReference type="Proteomes" id="UP000886865"/>
    </source>
</evidence>
<comment type="caution">
    <text evidence="3">The sequence shown here is derived from an EMBL/GenBank/DDBJ whole genome shotgun (WGS) entry which is preliminary data.</text>
</comment>
<dbReference type="InterPro" id="IPR001387">
    <property type="entry name" value="Cro/C1-type_HTH"/>
</dbReference>
<dbReference type="InterPro" id="IPR050807">
    <property type="entry name" value="TransReg_Diox_bact_type"/>
</dbReference>
<dbReference type="SMART" id="SM00530">
    <property type="entry name" value="HTH_XRE"/>
    <property type="match status" value="1"/>
</dbReference>
<name>A0A9D1JX87_9BACT</name>
<organism evidence="3 4">
    <name type="scientific">Candidatus Galligastranaerophilus intestinavium</name>
    <dbReference type="NCBI Taxonomy" id="2840836"/>
    <lineage>
        <taxon>Bacteria</taxon>
        <taxon>Candidatus Galligastranaerophilus</taxon>
    </lineage>
</organism>
<dbReference type="PROSITE" id="PS50943">
    <property type="entry name" value="HTH_CROC1"/>
    <property type="match status" value="1"/>
</dbReference>
<protein>
    <submittedName>
        <fullName evidence="3">Helix-turn-helix transcriptional regulator</fullName>
    </submittedName>
</protein>
<dbReference type="InterPro" id="IPR010982">
    <property type="entry name" value="Lambda_DNA-bd_dom_sf"/>
</dbReference>
<feature type="domain" description="HTH cro/C1-type" evidence="2">
    <location>
        <begin position="11"/>
        <end position="65"/>
    </location>
</feature>
<dbReference type="PANTHER" id="PTHR46797">
    <property type="entry name" value="HTH-TYPE TRANSCRIPTIONAL REGULATOR"/>
    <property type="match status" value="1"/>
</dbReference>
<evidence type="ECO:0000313" key="3">
    <source>
        <dbReference type="EMBL" id="HIS74199.1"/>
    </source>
</evidence>
<proteinExistence type="predicted"/>
<reference evidence="3" key="1">
    <citation type="submission" date="2020-10" db="EMBL/GenBank/DDBJ databases">
        <authorList>
            <person name="Gilroy R."/>
        </authorList>
    </citation>
    <scope>NUCLEOTIDE SEQUENCE</scope>
    <source>
        <strain evidence="3">CHK152-2871</strain>
    </source>
</reference>
<dbReference type="AlphaFoldDB" id="A0A9D1JX87"/>
<dbReference type="Proteomes" id="UP000886865">
    <property type="component" value="Unassembled WGS sequence"/>
</dbReference>
<gene>
    <name evidence="3" type="ORF">IAA86_04160</name>
</gene>
<dbReference type="EMBL" id="DVJQ01000034">
    <property type="protein sequence ID" value="HIS74199.1"/>
    <property type="molecule type" value="Genomic_DNA"/>
</dbReference>
<evidence type="ECO:0000259" key="2">
    <source>
        <dbReference type="PROSITE" id="PS50943"/>
    </source>
</evidence>
<dbReference type="GO" id="GO:0003700">
    <property type="term" value="F:DNA-binding transcription factor activity"/>
    <property type="evidence" value="ECO:0007669"/>
    <property type="project" value="TreeGrafter"/>
</dbReference>
<dbReference type="Gene3D" id="1.10.260.40">
    <property type="entry name" value="lambda repressor-like DNA-binding domains"/>
    <property type="match status" value="1"/>
</dbReference>
<accession>A0A9D1JX87</accession>
<dbReference type="GO" id="GO:0003677">
    <property type="term" value="F:DNA binding"/>
    <property type="evidence" value="ECO:0007669"/>
    <property type="project" value="UniProtKB-KW"/>
</dbReference>
<dbReference type="GO" id="GO:0005829">
    <property type="term" value="C:cytosol"/>
    <property type="evidence" value="ECO:0007669"/>
    <property type="project" value="TreeGrafter"/>
</dbReference>